<feature type="region of interest" description="Disordered" evidence="1">
    <location>
        <begin position="170"/>
        <end position="189"/>
    </location>
</feature>
<comment type="caution">
    <text evidence="2">The sequence shown here is derived from an EMBL/GenBank/DDBJ whole genome shotgun (WGS) entry which is preliminary data.</text>
</comment>
<evidence type="ECO:0000256" key="1">
    <source>
        <dbReference type="SAM" id="MobiDB-lite"/>
    </source>
</evidence>
<gene>
    <name evidence="2" type="ORF">EUX98_g1673</name>
</gene>
<feature type="region of interest" description="Disordered" evidence="1">
    <location>
        <begin position="361"/>
        <end position="485"/>
    </location>
</feature>
<evidence type="ECO:0000313" key="3">
    <source>
        <dbReference type="Proteomes" id="UP000308730"/>
    </source>
</evidence>
<sequence length="549" mass="60823">MITCTVLQPCERNLSVQKNTALGSLCSISTANSLPIPVATVQSLLMDTPSYRALLDSNSTASFPERRLDDDDDSYETHLDYLLQRSAQLLKHRQDEDLFQKKTVYSACPLPVDDFSGSDSSSQAEYGSRSTLSQESDPELEAALTTYYAPPRTVASLVTLPSLHKAALASHPLSPHDSWPTIPSESSRSTSLGSLASIEEAHKMIWQLEEIANELKSLDNSVPSLARIQPSMSSIAPPPPLPDIPLPPLPSSPSPLSDSKLLPSPWSVNSLPRGDSRASNLTAASMAHSLAYLKTESTASVLKDQAPPTPDISICVPQIIVTEPSSEHFVAETEESSVKDATLLMDLVDCDADNWDTDNTSLQTAKAKVPPEMDCSHIPSVPARKPPQPPQIRRRVSFDDVPRVDGSDEKHVKKWYQRRSTREAVRPGGSKRAVRPRNKTPPPKPQPPTRESWFRRIFSRSTDPGPTRPRPCLRARPPPKNIRAQPISYPTPIIYRKSWPACAVDPVRVRKSMGEPMRDGRRRAVSQPVESEFSRRRSAWEKFKEVFTR</sequence>
<dbReference type="EMBL" id="SGPM01000020">
    <property type="protein sequence ID" value="THH32496.1"/>
    <property type="molecule type" value="Genomic_DNA"/>
</dbReference>
<keyword evidence="3" id="KW-1185">Reference proteome</keyword>
<feature type="region of interest" description="Disordered" evidence="1">
    <location>
        <begin position="230"/>
        <end position="261"/>
    </location>
</feature>
<dbReference type="AlphaFoldDB" id="A0A4S4N0T5"/>
<feature type="compositionally biased region" description="Polar residues" evidence="1">
    <location>
        <begin position="117"/>
        <end position="135"/>
    </location>
</feature>
<dbReference type="Proteomes" id="UP000308730">
    <property type="component" value="Unassembled WGS sequence"/>
</dbReference>
<dbReference type="OrthoDB" id="10570898at2759"/>
<feature type="compositionally biased region" description="Pro residues" evidence="1">
    <location>
        <begin position="236"/>
        <end position="253"/>
    </location>
</feature>
<feature type="region of interest" description="Disordered" evidence="1">
    <location>
        <begin position="116"/>
        <end position="138"/>
    </location>
</feature>
<accession>A0A4S4N0T5</accession>
<organism evidence="2 3">
    <name type="scientific">Antrodiella citrinella</name>
    <dbReference type="NCBI Taxonomy" id="2447956"/>
    <lineage>
        <taxon>Eukaryota</taxon>
        <taxon>Fungi</taxon>
        <taxon>Dikarya</taxon>
        <taxon>Basidiomycota</taxon>
        <taxon>Agaricomycotina</taxon>
        <taxon>Agaricomycetes</taxon>
        <taxon>Polyporales</taxon>
        <taxon>Steccherinaceae</taxon>
        <taxon>Antrodiella</taxon>
    </lineage>
</organism>
<feature type="compositionally biased region" description="Pro residues" evidence="1">
    <location>
        <begin position="439"/>
        <end position="448"/>
    </location>
</feature>
<evidence type="ECO:0000313" key="2">
    <source>
        <dbReference type="EMBL" id="THH32496.1"/>
    </source>
</evidence>
<reference evidence="2 3" key="1">
    <citation type="submission" date="2019-02" db="EMBL/GenBank/DDBJ databases">
        <title>Genome sequencing of the rare red list fungi Antrodiella citrinella (Flaviporus citrinellus).</title>
        <authorList>
            <person name="Buettner E."/>
            <person name="Kellner H."/>
        </authorList>
    </citation>
    <scope>NUCLEOTIDE SEQUENCE [LARGE SCALE GENOMIC DNA]</scope>
    <source>
        <strain evidence="2 3">DSM 108506</strain>
    </source>
</reference>
<feature type="compositionally biased region" description="Basic and acidic residues" evidence="1">
    <location>
        <begin position="396"/>
        <end position="411"/>
    </location>
</feature>
<name>A0A4S4N0T5_9APHY</name>
<protein>
    <submittedName>
        <fullName evidence="2">Uncharacterized protein</fullName>
    </submittedName>
</protein>
<proteinExistence type="predicted"/>